<evidence type="ECO:0000313" key="1">
    <source>
        <dbReference type="EMBL" id="OQV16702.1"/>
    </source>
</evidence>
<protein>
    <recommendedName>
        <fullName evidence="3">N-acetyltransferase domain-containing protein</fullName>
    </recommendedName>
</protein>
<organism evidence="1 2">
    <name type="scientific">Hypsibius exemplaris</name>
    <name type="common">Freshwater tardigrade</name>
    <dbReference type="NCBI Taxonomy" id="2072580"/>
    <lineage>
        <taxon>Eukaryota</taxon>
        <taxon>Metazoa</taxon>
        <taxon>Ecdysozoa</taxon>
        <taxon>Tardigrada</taxon>
        <taxon>Eutardigrada</taxon>
        <taxon>Parachela</taxon>
        <taxon>Hypsibioidea</taxon>
        <taxon>Hypsibiidae</taxon>
        <taxon>Hypsibius</taxon>
    </lineage>
</organism>
<dbReference type="EMBL" id="MTYJ01000071">
    <property type="protein sequence ID" value="OQV16702.1"/>
    <property type="molecule type" value="Genomic_DNA"/>
</dbReference>
<sequence length="261" mass="29030">MAATTNGNASRMDGTTDALRIEDFLRTMNTQKSLGINPQLSASILALSNNLTYRKVNLSEVPAEKAQHLLAECFVKKGDLEKSAGMVAEDFCPVIRNAWQSHLKYSFVLLDLKDEIVAVATIADAVDLANLNSDGCHPHVKEVFSYLGHLDELVQDHIPQNPQPGEVLSVHLLGTAQTNSRTENIYLMYLMEEEIHKRAAENKFKLCVAQNTNALTQQLSQFFGCKRVLSDHPTGYVNQRGETPFAAVPEWKVVTVDVKEY</sequence>
<comment type="caution">
    <text evidence="1">The sequence shown here is derived from an EMBL/GenBank/DDBJ whole genome shotgun (WGS) entry which is preliminary data.</text>
</comment>
<evidence type="ECO:0008006" key="3">
    <source>
        <dbReference type="Google" id="ProtNLM"/>
    </source>
</evidence>
<evidence type="ECO:0000313" key="2">
    <source>
        <dbReference type="Proteomes" id="UP000192578"/>
    </source>
</evidence>
<proteinExistence type="predicted"/>
<dbReference type="OrthoDB" id="10553464at2759"/>
<gene>
    <name evidence="1" type="ORF">BV898_09213</name>
</gene>
<accession>A0A1W0WNF4</accession>
<name>A0A1W0WNF4_HYPEX</name>
<keyword evidence="2" id="KW-1185">Reference proteome</keyword>
<dbReference type="AlphaFoldDB" id="A0A1W0WNF4"/>
<reference evidence="2" key="1">
    <citation type="submission" date="2017-01" db="EMBL/GenBank/DDBJ databases">
        <title>Comparative genomics of anhydrobiosis in the tardigrade Hypsibius dujardini.</title>
        <authorList>
            <person name="Yoshida Y."/>
            <person name="Koutsovoulos G."/>
            <person name="Laetsch D."/>
            <person name="Stevens L."/>
            <person name="Kumar S."/>
            <person name="Horikawa D."/>
            <person name="Ishino K."/>
            <person name="Komine S."/>
            <person name="Tomita M."/>
            <person name="Blaxter M."/>
            <person name="Arakawa K."/>
        </authorList>
    </citation>
    <scope>NUCLEOTIDE SEQUENCE [LARGE SCALE GENOMIC DNA]</scope>
    <source>
        <strain evidence="2">Z151</strain>
    </source>
</reference>
<dbReference type="Proteomes" id="UP000192578">
    <property type="component" value="Unassembled WGS sequence"/>
</dbReference>
<dbReference type="Gene3D" id="3.40.630.30">
    <property type="match status" value="1"/>
</dbReference>